<proteinExistence type="predicted"/>
<name>A0A081DFC8_NONUL</name>
<gene>
    <name evidence="1" type="ORF">JCM19296_3232</name>
</gene>
<evidence type="ECO:0000313" key="1">
    <source>
        <dbReference type="EMBL" id="GAK77624.1"/>
    </source>
</evidence>
<dbReference type="EMBL" id="BBLG01000011">
    <property type="protein sequence ID" value="GAK77624.1"/>
    <property type="molecule type" value="Genomic_DNA"/>
</dbReference>
<reference evidence="1 2" key="1">
    <citation type="journal article" date="2014" name="Genome Announc.">
        <title>Draft Genome Sequences of Marine Flavobacterium Nonlabens Strains NR17, NR24, NR27, NR32, NR33, and Ara13.</title>
        <authorList>
            <person name="Nakanishi M."/>
            <person name="Meirelles P."/>
            <person name="Suzuki R."/>
            <person name="Takatani N."/>
            <person name="Mino S."/>
            <person name="Suda W."/>
            <person name="Oshima K."/>
            <person name="Hattori M."/>
            <person name="Ohkuma M."/>
            <person name="Hosokawa M."/>
            <person name="Miyashita K."/>
            <person name="Thompson F.L."/>
            <person name="Niwa A."/>
            <person name="Sawabe T."/>
            <person name="Sawabe T."/>
        </authorList>
    </citation>
    <scope>NUCLEOTIDE SEQUENCE [LARGE SCALE GENOMIC DNA]</scope>
    <source>
        <strain evidence="2">JCM19296</strain>
    </source>
</reference>
<comment type="caution">
    <text evidence="1">The sequence shown here is derived from an EMBL/GenBank/DDBJ whole genome shotgun (WGS) entry which is preliminary data.</text>
</comment>
<sequence>MGLYQLLVFKLLNTKSQLTAGIFFAFAKRNYNYLHITKTL</sequence>
<organism evidence="1 2">
    <name type="scientific">Nonlabens ulvanivorans</name>
    <name type="common">Persicivirga ulvanivorans</name>
    <dbReference type="NCBI Taxonomy" id="906888"/>
    <lineage>
        <taxon>Bacteria</taxon>
        <taxon>Pseudomonadati</taxon>
        <taxon>Bacteroidota</taxon>
        <taxon>Flavobacteriia</taxon>
        <taxon>Flavobacteriales</taxon>
        <taxon>Flavobacteriaceae</taxon>
        <taxon>Nonlabens</taxon>
    </lineage>
</organism>
<dbReference type="Proteomes" id="UP000028980">
    <property type="component" value="Unassembled WGS sequence"/>
</dbReference>
<protein>
    <submittedName>
        <fullName evidence="1">Uncharacterized protein</fullName>
    </submittedName>
</protein>
<dbReference type="AlphaFoldDB" id="A0A081DFC8"/>
<evidence type="ECO:0000313" key="2">
    <source>
        <dbReference type="Proteomes" id="UP000028980"/>
    </source>
</evidence>
<accession>A0A081DFC8</accession>